<protein>
    <submittedName>
        <fullName evidence="1">Uncharacterized protein</fullName>
    </submittedName>
</protein>
<evidence type="ECO:0000313" key="1">
    <source>
        <dbReference type="EMBL" id="GIY03907.1"/>
    </source>
</evidence>
<reference evidence="1 2" key="1">
    <citation type="submission" date="2021-06" db="EMBL/GenBank/DDBJ databases">
        <title>Caerostris darwini draft genome.</title>
        <authorList>
            <person name="Kono N."/>
            <person name="Arakawa K."/>
        </authorList>
    </citation>
    <scope>NUCLEOTIDE SEQUENCE [LARGE SCALE GENOMIC DNA]</scope>
</reference>
<organism evidence="1 2">
    <name type="scientific">Caerostris darwini</name>
    <dbReference type="NCBI Taxonomy" id="1538125"/>
    <lineage>
        <taxon>Eukaryota</taxon>
        <taxon>Metazoa</taxon>
        <taxon>Ecdysozoa</taxon>
        <taxon>Arthropoda</taxon>
        <taxon>Chelicerata</taxon>
        <taxon>Arachnida</taxon>
        <taxon>Araneae</taxon>
        <taxon>Araneomorphae</taxon>
        <taxon>Entelegynae</taxon>
        <taxon>Araneoidea</taxon>
        <taxon>Araneidae</taxon>
        <taxon>Caerostris</taxon>
    </lineage>
</organism>
<dbReference type="EMBL" id="BPLQ01003864">
    <property type="protein sequence ID" value="GIY03907.1"/>
    <property type="molecule type" value="Genomic_DNA"/>
</dbReference>
<gene>
    <name evidence="1" type="ORF">CDAR_468421</name>
</gene>
<name>A0AAV4Q3Q0_9ARAC</name>
<proteinExistence type="predicted"/>
<accession>A0AAV4Q3Q0</accession>
<comment type="caution">
    <text evidence="1">The sequence shown here is derived from an EMBL/GenBank/DDBJ whole genome shotgun (WGS) entry which is preliminary data.</text>
</comment>
<dbReference type="Proteomes" id="UP001054837">
    <property type="component" value="Unassembled WGS sequence"/>
</dbReference>
<sequence>MREQLSIIPTGRWISATSERFCAGTLCSLGGEGVVVEHKRVSREYVNELVEGGRPIFFKDKKIMLIKSRGNDRQRGRCGKKDNWRRSSVSLGHVTVGMPNPRS</sequence>
<evidence type="ECO:0000313" key="2">
    <source>
        <dbReference type="Proteomes" id="UP001054837"/>
    </source>
</evidence>
<keyword evidence="2" id="KW-1185">Reference proteome</keyword>
<dbReference type="AlphaFoldDB" id="A0AAV4Q3Q0"/>